<keyword evidence="3" id="KW-1185">Reference proteome</keyword>
<keyword evidence="1" id="KW-1133">Transmembrane helix</keyword>
<dbReference type="KEGG" id="ica:Intca_1302"/>
<keyword evidence="1" id="KW-0812">Transmembrane</keyword>
<proteinExistence type="predicted"/>
<feature type="transmembrane region" description="Helical" evidence="1">
    <location>
        <begin position="68"/>
        <end position="89"/>
    </location>
</feature>
<dbReference type="AlphaFoldDB" id="E6S668"/>
<dbReference type="EMBL" id="CP002343">
    <property type="protein sequence ID" value="ADU47819.1"/>
    <property type="molecule type" value="Genomic_DNA"/>
</dbReference>
<feature type="transmembrane region" description="Helical" evidence="1">
    <location>
        <begin position="110"/>
        <end position="128"/>
    </location>
</feature>
<sequence>MPLGSGPDARALPLRLGRVLRDPDLTPRPWRARRRFTFHPLLLLPLAPLVALGFLVPRVLDDPVLEQWVAVSHLVALAMVASVASPWHVPRPPLHDPVGRTITFRARATLGLLPLGLVLWGIVLLVHFELMRSDRVSRDVVIGALEVPWGLTLPLGFLMVGTGLYVSRPPRRHDLTVGVDGLHLQHGRRSFSAQWDQTLQLVPTLRGGVHRRIEVHGPGLVALDGHGHLVRPVIDADVLDSDAVRLWLTLEHYFRHPSHREELGTRAGRWRRAEWRRVIPRAAPQPGTRR</sequence>
<dbReference type="Proteomes" id="UP000008914">
    <property type="component" value="Chromosome"/>
</dbReference>
<evidence type="ECO:0000256" key="1">
    <source>
        <dbReference type="SAM" id="Phobius"/>
    </source>
</evidence>
<accession>E6S668</accession>
<evidence type="ECO:0000313" key="3">
    <source>
        <dbReference type="Proteomes" id="UP000008914"/>
    </source>
</evidence>
<protein>
    <submittedName>
        <fullName evidence="2">Uncharacterized protein</fullName>
    </submittedName>
</protein>
<reference evidence="2 3" key="1">
    <citation type="journal article" date="2010" name="Stand. Genomic Sci.">
        <title>Complete genome sequence of Intrasporangium calvum type strain (7 KIP).</title>
        <authorList>
            <person name="Del Rio T.G."/>
            <person name="Chertkov O."/>
            <person name="Yasawong M."/>
            <person name="Lucas S."/>
            <person name="Deshpande S."/>
            <person name="Cheng J.F."/>
            <person name="Detter C."/>
            <person name="Tapia R."/>
            <person name="Han C."/>
            <person name="Goodwin L."/>
            <person name="Pitluck S."/>
            <person name="Liolios K."/>
            <person name="Ivanova N."/>
            <person name="Mavromatis K."/>
            <person name="Pati A."/>
            <person name="Chen A."/>
            <person name="Palaniappan K."/>
            <person name="Land M."/>
            <person name="Hauser L."/>
            <person name="Chang Y.J."/>
            <person name="Jeffries C.D."/>
            <person name="Rohde M."/>
            <person name="Pukall R."/>
            <person name="Sikorski J."/>
            <person name="Goker M."/>
            <person name="Woyke T."/>
            <person name="Bristow J."/>
            <person name="Eisen J.A."/>
            <person name="Markowitz V."/>
            <person name="Hugenholtz P."/>
            <person name="Kyrpides N.C."/>
            <person name="Klenk H.P."/>
            <person name="Lapidus A."/>
        </authorList>
    </citation>
    <scope>NUCLEOTIDE SEQUENCE [LARGE SCALE GENOMIC DNA]</scope>
    <source>
        <strain evidence="3">ATCC 23552 / DSM 43043 / JCM 3097 / NBRC 12989 / 7 KIP</strain>
    </source>
</reference>
<feature type="transmembrane region" description="Helical" evidence="1">
    <location>
        <begin position="36"/>
        <end position="56"/>
    </location>
</feature>
<evidence type="ECO:0000313" key="2">
    <source>
        <dbReference type="EMBL" id="ADU47819.1"/>
    </source>
</evidence>
<keyword evidence="1" id="KW-0472">Membrane</keyword>
<feature type="transmembrane region" description="Helical" evidence="1">
    <location>
        <begin position="148"/>
        <end position="166"/>
    </location>
</feature>
<dbReference type="HOGENOM" id="CLU_959022_0_0_11"/>
<gene>
    <name evidence="2" type="ordered locus">Intca_1302</name>
</gene>
<name>E6S668_INTC7</name>
<organism evidence="2 3">
    <name type="scientific">Intrasporangium calvum (strain ATCC 23552 / DSM 43043 / JCM 3097 / NBRC 12989 / NCIMB 10167 / NRRL B-3866 / 7 KIP)</name>
    <dbReference type="NCBI Taxonomy" id="710696"/>
    <lineage>
        <taxon>Bacteria</taxon>
        <taxon>Bacillati</taxon>
        <taxon>Actinomycetota</taxon>
        <taxon>Actinomycetes</taxon>
        <taxon>Micrococcales</taxon>
        <taxon>Intrasporangiaceae</taxon>
        <taxon>Intrasporangium</taxon>
    </lineage>
</organism>